<protein>
    <submittedName>
        <fullName evidence="2">Uncharacterized protein</fullName>
    </submittedName>
</protein>
<feature type="region of interest" description="Disordered" evidence="1">
    <location>
        <begin position="105"/>
        <end position="132"/>
    </location>
</feature>
<keyword evidence="3" id="KW-1185">Reference proteome</keyword>
<reference evidence="3" key="1">
    <citation type="submission" date="2016-06" db="EMBL/GenBank/DDBJ databases">
        <authorList>
            <person name="Varghese N."/>
            <person name="Submissions Spin"/>
        </authorList>
    </citation>
    <scope>NUCLEOTIDE SEQUENCE [LARGE SCALE GENOMIC DNA]</scope>
    <source>
        <strain evidence="3">DSM 44983</strain>
    </source>
</reference>
<dbReference type="AlphaFoldDB" id="A0A109II38"/>
<dbReference type="RefSeq" id="WP_067311888.1">
    <property type="nucleotide sequence ID" value="NZ_LRMV01000117.1"/>
</dbReference>
<evidence type="ECO:0000256" key="1">
    <source>
        <dbReference type="SAM" id="MobiDB-lite"/>
    </source>
</evidence>
<organism evidence="2 3">
    <name type="scientific">Micromonospora rifamycinica</name>
    <dbReference type="NCBI Taxonomy" id="291594"/>
    <lineage>
        <taxon>Bacteria</taxon>
        <taxon>Bacillati</taxon>
        <taxon>Actinomycetota</taxon>
        <taxon>Actinomycetes</taxon>
        <taxon>Micromonosporales</taxon>
        <taxon>Micromonosporaceae</taxon>
        <taxon>Micromonospora</taxon>
    </lineage>
</organism>
<name>A0A109II38_9ACTN</name>
<sequence>MSPVASVSPLWWVVRGMSRLLTSLAVALAFAAAAPGLPGPALFGPAATALSLDASRSVPAATAPAAPGGSSDILRTGDPRVDRATAVTVEPVGTVALAVPVGTTRSRSAATLARATDRVPAAAAGPRAPPAG</sequence>
<feature type="region of interest" description="Disordered" evidence="1">
    <location>
        <begin position="58"/>
        <end position="77"/>
    </location>
</feature>
<dbReference type="Proteomes" id="UP000198226">
    <property type="component" value="Chromosome I"/>
</dbReference>
<dbReference type="EMBL" id="LT607752">
    <property type="protein sequence ID" value="SCG50387.1"/>
    <property type="molecule type" value="Genomic_DNA"/>
</dbReference>
<gene>
    <name evidence="2" type="ORF">GA0070623_1807</name>
</gene>
<feature type="compositionally biased region" description="Low complexity" evidence="1">
    <location>
        <begin position="105"/>
        <end position="126"/>
    </location>
</feature>
<proteinExistence type="predicted"/>
<evidence type="ECO:0000313" key="2">
    <source>
        <dbReference type="EMBL" id="SCG50387.1"/>
    </source>
</evidence>
<accession>A0A109II38</accession>
<evidence type="ECO:0000313" key="3">
    <source>
        <dbReference type="Proteomes" id="UP000198226"/>
    </source>
</evidence>